<proteinExistence type="predicted"/>
<keyword evidence="2" id="KW-0472">Membrane</keyword>
<dbReference type="InterPro" id="IPR036374">
    <property type="entry name" value="OxRdtase_Mopterin-bd_sf"/>
</dbReference>
<dbReference type="Proteomes" id="UP001500596">
    <property type="component" value="Unassembled WGS sequence"/>
</dbReference>
<dbReference type="PANTHER" id="PTHR43032">
    <property type="entry name" value="PROTEIN-METHIONINE-SULFOXIDE REDUCTASE"/>
    <property type="match status" value="1"/>
</dbReference>
<evidence type="ECO:0000313" key="5">
    <source>
        <dbReference type="Proteomes" id="UP001500596"/>
    </source>
</evidence>
<feature type="transmembrane region" description="Helical" evidence="2">
    <location>
        <begin position="90"/>
        <end position="115"/>
    </location>
</feature>
<dbReference type="InterPro" id="IPR008335">
    <property type="entry name" value="Mopterin_OxRdtase_euk"/>
</dbReference>
<reference evidence="5" key="1">
    <citation type="journal article" date="2019" name="Int. J. Syst. Evol. Microbiol.">
        <title>The Global Catalogue of Microorganisms (GCM) 10K type strain sequencing project: providing services to taxonomists for standard genome sequencing and annotation.</title>
        <authorList>
            <consortium name="The Broad Institute Genomics Platform"/>
            <consortium name="The Broad Institute Genome Sequencing Center for Infectious Disease"/>
            <person name="Wu L."/>
            <person name="Ma J."/>
        </authorList>
    </citation>
    <scope>NUCLEOTIDE SEQUENCE [LARGE SCALE GENOMIC DNA]</scope>
    <source>
        <strain evidence="5">JCM 15575</strain>
    </source>
</reference>
<dbReference type="InterPro" id="IPR019546">
    <property type="entry name" value="TAT_signal_bac_arc"/>
</dbReference>
<feature type="transmembrane region" description="Helical" evidence="2">
    <location>
        <begin position="47"/>
        <end position="69"/>
    </location>
</feature>
<organism evidence="4 5">
    <name type="scientific">Microbacterium lacus</name>
    <dbReference type="NCBI Taxonomy" id="415217"/>
    <lineage>
        <taxon>Bacteria</taxon>
        <taxon>Bacillati</taxon>
        <taxon>Actinomycetota</taxon>
        <taxon>Actinomycetes</taxon>
        <taxon>Micrococcales</taxon>
        <taxon>Microbacteriaceae</taxon>
        <taxon>Microbacterium</taxon>
    </lineage>
</organism>
<dbReference type="InterPro" id="IPR000572">
    <property type="entry name" value="OxRdtase_Mopterin-bd_dom"/>
</dbReference>
<evidence type="ECO:0000256" key="2">
    <source>
        <dbReference type="SAM" id="Phobius"/>
    </source>
</evidence>
<keyword evidence="5" id="KW-1185">Reference proteome</keyword>
<dbReference type="InterPro" id="IPR016174">
    <property type="entry name" value="Di-haem_cyt_TM"/>
</dbReference>
<gene>
    <name evidence="4" type="ORF">GCM10009807_30340</name>
</gene>
<comment type="caution">
    <text evidence="4">The sequence shown here is derived from an EMBL/GenBank/DDBJ whole genome shotgun (WGS) entry which is preliminary data.</text>
</comment>
<feature type="transmembrane region" description="Helical" evidence="2">
    <location>
        <begin position="121"/>
        <end position="140"/>
    </location>
</feature>
<keyword evidence="2" id="KW-0812">Transmembrane</keyword>
<dbReference type="SUPFAM" id="SSF81342">
    <property type="entry name" value="Transmembrane di-heme cytochromes"/>
    <property type="match status" value="1"/>
</dbReference>
<dbReference type="PANTHER" id="PTHR43032:SF2">
    <property type="entry name" value="BLL0505 PROTEIN"/>
    <property type="match status" value="1"/>
</dbReference>
<dbReference type="SUPFAM" id="SSF56524">
    <property type="entry name" value="Oxidoreductase molybdopterin-binding domain"/>
    <property type="match status" value="1"/>
</dbReference>
<evidence type="ECO:0000313" key="4">
    <source>
        <dbReference type="EMBL" id="GAA1684476.1"/>
    </source>
</evidence>
<dbReference type="EMBL" id="BAAAPK010000001">
    <property type="protein sequence ID" value="GAA1684476.1"/>
    <property type="molecule type" value="Genomic_DNA"/>
</dbReference>
<feature type="domain" description="Oxidoreductase molybdopterin-binding" evidence="3">
    <location>
        <begin position="270"/>
        <end position="403"/>
    </location>
</feature>
<dbReference type="CDD" id="cd00321">
    <property type="entry name" value="SO_family_Moco"/>
    <property type="match status" value="1"/>
</dbReference>
<dbReference type="Gene3D" id="3.90.420.10">
    <property type="entry name" value="Oxidoreductase, molybdopterin-binding domain"/>
    <property type="match status" value="1"/>
</dbReference>
<accession>A0ABP4T9K5</accession>
<sequence length="404" mass="44386">MAVVIGRLLAVAFLICFGTGLYSHLLQNPLPWVTFPTRPVWIYQVTQGVHITAGIACFPLLFAKLFAVFPELFQHPPVRSLAHFLERVSIAVFVAASLMLITTGLLNTYQLYAIFGFSFRLTHYALSWIVVGSLAVHIGVKLPVIARFWRRGDAEATLETQPDPDAGSEVPDELQRRTGWGPDHGVTGRLFAWIDRSPAVREPRAADQTRRGFLTTVAVATGLVVTTTAGQSFRVFEPFNVFAPRRRGVGPQMLPVNRTAEAAGVLESATAPDWTLTVVNGPVREVYTRSRLRAMPQHDAVLPIACVEGWSQDAAWRGPRLRDLLDSVGAAGDAHLRITSLQTRGGFAVTQMQPEFARDPLTLVALELFGEELDIDHGFPARLIAPGRPGVLQTKWLSTIEVIA</sequence>
<evidence type="ECO:0000259" key="3">
    <source>
        <dbReference type="Pfam" id="PF00174"/>
    </source>
</evidence>
<evidence type="ECO:0000256" key="1">
    <source>
        <dbReference type="SAM" id="MobiDB-lite"/>
    </source>
</evidence>
<name>A0ABP4T9K5_9MICO</name>
<dbReference type="PRINTS" id="PR00407">
    <property type="entry name" value="EUMOPTERIN"/>
</dbReference>
<dbReference type="NCBIfam" id="TIGR01409">
    <property type="entry name" value="TAT_signal_seq"/>
    <property type="match status" value="1"/>
</dbReference>
<dbReference type="Pfam" id="PF00174">
    <property type="entry name" value="Oxidored_molyb"/>
    <property type="match status" value="1"/>
</dbReference>
<keyword evidence="2" id="KW-1133">Transmembrane helix</keyword>
<feature type="region of interest" description="Disordered" evidence="1">
    <location>
        <begin position="158"/>
        <end position="183"/>
    </location>
</feature>
<protein>
    <submittedName>
        <fullName evidence="4">Molybdopterin-dependent oxidoreductase</fullName>
    </submittedName>
</protein>